<accession>A0ABR0DK51</accession>
<dbReference type="Proteomes" id="UP001291926">
    <property type="component" value="Unassembled WGS sequence"/>
</dbReference>
<evidence type="ECO:0000259" key="1">
    <source>
        <dbReference type="PROSITE" id="PS50011"/>
    </source>
</evidence>
<feature type="domain" description="Protein kinase" evidence="1">
    <location>
        <begin position="94"/>
        <end position="357"/>
    </location>
</feature>
<protein>
    <recommendedName>
        <fullName evidence="1">Protein kinase domain-containing protein</fullName>
    </recommendedName>
</protein>
<dbReference type="EMBL" id="JAYDYQ010001088">
    <property type="protein sequence ID" value="KAK4489620.1"/>
    <property type="molecule type" value="Genomic_DNA"/>
</dbReference>
<comment type="caution">
    <text evidence="2">The sequence shown here is derived from an EMBL/GenBank/DDBJ whole genome shotgun (WGS) entry which is preliminary data.</text>
</comment>
<dbReference type="InterPro" id="IPR011009">
    <property type="entry name" value="Kinase-like_dom_sf"/>
</dbReference>
<reference evidence="2 3" key="1">
    <citation type="journal article" date="2023" name="bioRxiv">
        <title>Genome report: Whole genome sequence and annotation of Penstemon davidsonii.</title>
        <authorList>
            <person name="Ostevik K.L."/>
            <person name="Alabady M."/>
            <person name="Zhang M."/>
            <person name="Rausher M.D."/>
        </authorList>
    </citation>
    <scope>NUCLEOTIDE SEQUENCE [LARGE SCALE GENOMIC DNA]</scope>
    <source>
        <strain evidence="2">DNT005</strain>
        <tissue evidence="2">Whole leaf</tissue>
    </source>
</reference>
<dbReference type="PANTHER" id="PTHR48007:SF4">
    <property type="entry name" value="LEUCINE-RICH REPEAT RECEPTOR-LIKE PROTEIN KINASE PXC1"/>
    <property type="match status" value="1"/>
</dbReference>
<dbReference type="PROSITE" id="PS50011">
    <property type="entry name" value="PROTEIN_KINASE_DOM"/>
    <property type="match status" value="1"/>
</dbReference>
<dbReference type="Pfam" id="PF07714">
    <property type="entry name" value="PK_Tyr_Ser-Thr"/>
    <property type="match status" value="1"/>
</dbReference>
<dbReference type="InterPro" id="IPR046959">
    <property type="entry name" value="PRK1-6/SRF4-like"/>
</dbReference>
<dbReference type="SUPFAM" id="SSF56112">
    <property type="entry name" value="Protein kinase-like (PK-like)"/>
    <property type="match status" value="1"/>
</dbReference>
<organism evidence="2 3">
    <name type="scientific">Penstemon davidsonii</name>
    <dbReference type="NCBI Taxonomy" id="160366"/>
    <lineage>
        <taxon>Eukaryota</taxon>
        <taxon>Viridiplantae</taxon>
        <taxon>Streptophyta</taxon>
        <taxon>Embryophyta</taxon>
        <taxon>Tracheophyta</taxon>
        <taxon>Spermatophyta</taxon>
        <taxon>Magnoliopsida</taxon>
        <taxon>eudicotyledons</taxon>
        <taxon>Gunneridae</taxon>
        <taxon>Pentapetalae</taxon>
        <taxon>asterids</taxon>
        <taxon>lamiids</taxon>
        <taxon>Lamiales</taxon>
        <taxon>Plantaginaceae</taxon>
        <taxon>Cheloneae</taxon>
        <taxon>Penstemon</taxon>
    </lineage>
</organism>
<keyword evidence="3" id="KW-1185">Reference proteome</keyword>
<dbReference type="Gene3D" id="1.10.510.10">
    <property type="entry name" value="Transferase(Phosphotransferase) domain 1"/>
    <property type="match status" value="1"/>
</dbReference>
<sequence length="358" mass="41163">MSRTHDNWEKLVAAVIRKEELWQLCHQHSRTSSLTSSFSSDLSSSFRSNLSFSNPNDGLSLPFQHLADISIDLSQEENEPELVFFKDSPIEFGLEELLMASSYVLGEEIDTFKRTFVVCLRKDIKVVVKKFMTQYFAPNQLQKWIETIGSFNDENVAKSWGYGLCKGEMLCFYEYFPQGSTHVMLHRKPWVVLDCETRLSIAIGTAKGLARMHETFDGKFVHGNIKASNIFLNSHGCCLGDPTPGNFKISGYHPPEVSSGDKASQASDVYSFGVFLIELVSRRSPTQRFRNYVDWARNHYRDEWTFLVYDVEILKKLSEKKQIFEMLKIAMCCVRNIPEERPNMNDVVDMLCRVKLLL</sequence>
<dbReference type="InterPro" id="IPR001245">
    <property type="entry name" value="Ser-Thr/Tyr_kinase_cat_dom"/>
</dbReference>
<dbReference type="InterPro" id="IPR000719">
    <property type="entry name" value="Prot_kinase_dom"/>
</dbReference>
<evidence type="ECO:0000313" key="2">
    <source>
        <dbReference type="EMBL" id="KAK4489620.1"/>
    </source>
</evidence>
<evidence type="ECO:0000313" key="3">
    <source>
        <dbReference type="Proteomes" id="UP001291926"/>
    </source>
</evidence>
<dbReference type="PANTHER" id="PTHR48007">
    <property type="entry name" value="LEUCINE-RICH REPEAT RECEPTOR-LIKE PROTEIN KINASE PXC1"/>
    <property type="match status" value="1"/>
</dbReference>
<name>A0ABR0DK51_9LAMI</name>
<gene>
    <name evidence="2" type="ORF">RD792_005432</name>
</gene>
<proteinExistence type="predicted"/>